<dbReference type="SUPFAM" id="SSF56672">
    <property type="entry name" value="DNA/RNA polymerases"/>
    <property type="match status" value="1"/>
</dbReference>
<dbReference type="InterPro" id="IPR050951">
    <property type="entry name" value="Retrovirus_Pol_polyprotein"/>
</dbReference>
<organism evidence="3 4">
    <name type="scientific">Knipowitschia caucasica</name>
    <name type="common">Caucasian dwarf goby</name>
    <name type="synonym">Pomatoschistus caucasicus</name>
    <dbReference type="NCBI Taxonomy" id="637954"/>
    <lineage>
        <taxon>Eukaryota</taxon>
        <taxon>Metazoa</taxon>
        <taxon>Chordata</taxon>
        <taxon>Craniata</taxon>
        <taxon>Vertebrata</taxon>
        <taxon>Euteleostomi</taxon>
        <taxon>Actinopterygii</taxon>
        <taxon>Neopterygii</taxon>
        <taxon>Teleostei</taxon>
        <taxon>Neoteleostei</taxon>
        <taxon>Acanthomorphata</taxon>
        <taxon>Gobiaria</taxon>
        <taxon>Gobiiformes</taxon>
        <taxon>Gobioidei</taxon>
        <taxon>Gobiidae</taxon>
        <taxon>Gobiinae</taxon>
        <taxon>Knipowitschia</taxon>
    </lineage>
</organism>
<accession>A0AAV2MK54</accession>
<protein>
    <recommendedName>
        <fullName evidence="1">Gypsy retrotransposon integrase-like protein 1</fullName>
    </recommendedName>
</protein>
<dbReference type="Proteomes" id="UP001497482">
    <property type="component" value="Chromosome 8"/>
</dbReference>
<dbReference type="InterPro" id="IPR041588">
    <property type="entry name" value="Integrase_H2C2"/>
</dbReference>
<dbReference type="Pfam" id="PF17921">
    <property type="entry name" value="Integrase_H2C2"/>
    <property type="match status" value="1"/>
</dbReference>
<dbReference type="FunFam" id="1.10.340.70:FF:000001">
    <property type="entry name" value="Retrovirus-related Pol polyprotein from transposon gypsy-like Protein"/>
    <property type="match status" value="1"/>
</dbReference>
<dbReference type="PANTHER" id="PTHR37984:SF5">
    <property type="entry name" value="PROTEIN NYNRIN-LIKE"/>
    <property type="match status" value="1"/>
</dbReference>
<evidence type="ECO:0000259" key="2">
    <source>
        <dbReference type="Pfam" id="PF17921"/>
    </source>
</evidence>
<evidence type="ECO:0000313" key="4">
    <source>
        <dbReference type="Proteomes" id="UP001497482"/>
    </source>
</evidence>
<dbReference type="EMBL" id="OZ035830">
    <property type="protein sequence ID" value="CAL1613829.1"/>
    <property type="molecule type" value="Genomic_DNA"/>
</dbReference>
<keyword evidence="4" id="KW-1185">Reference proteome</keyword>
<feature type="domain" description="Integrase zinc-binding" evidence="2">
    <location>
        <begin position="369"/>
        <end position="427"/>
    </location>
</feature>
<proteinExistence type="predicted"/>
<dbReference type="Gene3D" id="3.10.10.10">
    <property type="entry name" value="HIV Type 1 Reverse Transcriptase, subunit A, domain 1"/>
    <property type="match status" value="1"/>
</dbReference>
<reference evidence="3 4" key="1">
    <citation type="submission" date="2024-04" db="EMBL/GenBank/DDBJ databases">
        <authorList>
            <person name="Waldvogel A.-M."/>
            <person name="Schoenle A."/>
        </authorList>
    </citation>
    <scope>NUCLEOTIDE SEQUENCE [LARGE SCALE GENOMIC DNA]</scope>
</reference>
<evidence type="ECO:0000313" key="3">
    <source>
        <dbReference type="EMBL" id="CAL1613829.1"/>
    </source>
</evidence>
<dbReference type="AlphaFoldDB" id="A0AAV2MK54"/>
<evidence type="ECO:0000256" key="1">
    <source>
        <dbReference type="ARBA" id="ARBA00039658"/>
    </source>
</evidence>
<gene>
    <name evidence="3" type="ORF">KC01_LOCUS39970</name>
</gene>
<name>A0AAV2MK54_KNICA</name>
<dbReference type="InterPro" id="IPR043502">
    <property type="entry name" value="DNA/RNA_pol_sf"/>
</dbReference>
<dbReference type="PANTHER" id="PTHR37984">
    <property type="entry name" value="PROTEIN CBG26694"/>
    <property type="match status" value="1"/>
</dbReference>
<dbReference type="Gene3D" id="1.10.340.70">
    <property type="match status" value="1"/>
</dbReference>
<sequence>MSTDVIIPPYCEMVVPVQVEAPRSMEPHTDFYIGYVEPETRDSMGLVVARTVAPVKDGLTVARLLNPTDHELRMHSGSHLGVLHHVDNSDVFEPTDGVDPDAKPVTLPDLGDCYLTDDQRQKLSELLERHCNVFRTGGGFTKATGVIKHHINTNGSLPVRKRAYRTSPDKRREIDRQVQRLLADGVIEESCSPWQLPVDNDRTGRRCRWGLELDPYDWIIVHKSGVQHTNADALSRCPVSQIFMVSSETQTMDMSTSVAVCGVEASTEAPLSAQASDSCEPSVPPDGSDLQTLFQEGSNVRRLQQEDPDIRSLLEWLRAGERPSSVRIKGAGKALRILWHEFPRMTMIDGIVHRVVALSDVEQTWQVVVPSVLVPEVLRLLHGGPLTGHLAVERTMARARGVCFWPCMYRDIRTWCEQCYACQRRKAPVPHHRAPMRTALAQRPFQRVAADILELPVTSKGNRYVLVVEDYFTKFVNIRLDAAFRQSRDNSVTASDKQRTFYDTRERHRPYEIGDLVWLHDPTESRRKLAPHWKGPYIIERRQDRDDVVGVTYVIGSPFGEEAPKQTIHYDRLRPYCLPSPVPLAGPPRSAALSTQGPVTYDALSSHGEPAVSTPSPVREQVDGEFVPDAAPIGRQVQVSRSGRHSKAPGRYADYVMG</sequence>